<dbReference type="AlphaFoldDB" id="A0AAJ6QXS9"/>
<feature type="domain" description="C2H2-type" evidence="4">
    <location>
        <begin position="462"/>
        <end position="484"/>
    </location>
</feature>
<evidence type="ECO:0000259" key="4">
    <source>
        <dbReference type="PROSITE" id="PS00028"/>
    </source>
</evidence>
<feature type="compositionally biased region" description="Basic and acidic residues" evidence="3">
    <location>
        <begin position="23"/>
        <end position="32"/>
    </location>
</feature>
<comment type="similarity">
    <text evidence="2">Belongs to the AEBP2/jing C2H2-type zinc-finger family.</text>
</comment>
<keyword evidence="1" id="KW-0156">Chromatin regulator</keyword>
<keyword evidence="5" id="KW-1185">Reference proteome</keyword>
<dbReference type="GO" id="GO:0008270">
    <property type="term" value="F:zinc ion binding"/>
    <property type="evidence" value="ECO:0007669"/>
    <property type="project" value="UniProtKB-KW"/>
</dbReference>
<feature type="compositionally biased region" description="Low complexity" evidence="3">
    <location>
        <begin position="67"/>
        <end position="78"/>
    </location>
</feature>
<dbReference type="GO" id="GO:0035098">
    <property type="term" value="C:ESC/E(Z) complex"/>
    <property type="evidence" value="ECO:0007669"/>
    <property type="project" value="TreeGrafter"/>
</dbReference>
<dbReference type="SMART" id="SM00355">
    <property type="entry name" value="ZnF_C2H2"/>
    <property type="match status" value="3"/>
</dbReference>
<dbReference type="CTD" id="35555"/>
<feature type="region of interest" description="Disordered" evidence="3">
    <location>
        <begin position="67"/>
        <end position="124"/>
    </location>
</feature>
<evidence type="ECO:0000256" key="3">
    <source>
        <dbReference type="SAM" id="MobiDB-lite"/>
    </source>
</evidence>
<dbReference type="SUPFAM" id="SSF57667">
    <property type="entry name" value="beta-beta-alpha zinc fingers"/>
    <property type="match status" value="1"/>
</dbReference>
<evidence type="ECO:0000313" key="6">
    <source>
        <dbReference type="RefSeq" id="XP_003747332.2"/>
    </source>
</evidence>
<dbReference type="GeneID" id="100905549"/>
<feature type="compositionally biased region" description="Low complexity" evidence="3">
    <location>
        <begin position="262"/>
        <end position="280"/>
    </location>
</feature>
<gene>
    <name evidence="6" type="primary">LOC100905549</name>
</gene>
<dbReference type="PANTHER" id="PTHR46541">
    <property type="entry name" value="ZINC FINGER PROTEIN AEBP2"/>
    <property type="match status" value="1"/>
</dbReference>
<accession>A0AAJ6QXS9</accession>
<feature type="region of interest" description="Disordered" evidence="3">
    <location>
        <begin position="231"/>
        <end position="303"/>
    </location>
</feature>
<evidence type="ECO:0000256" key="1">
    <source>
        <dbReference type="ARBA" id="ARBA00022853"/>
    </source>
</evidence>
<reference evidence="6" key="1">
    <citation type="submission" date="2025-08" db="UniProtKB">
        <authorList>
            <consortium name="RefSeq"/>
        </authorList>
    </citation>
    <scope>IDENTIFICATION</scope>
</reference>
<feature type="compositionally biased region" description="Polar residues" evidence="3">
    <location>
        <begin position="79"/>
        <end position="88"/>
    </location>
</feature>
<dbReference type="KEGG" id="goe:100905549"/>
<proteinExistence type="inferred from homology"/>
<dbReference type="InterPro" id="IPR013087">
    <property type="entry name" value="Znf_C2H2_type"/>
</dbReference>
<sequence length="677" mass="73869">MEVDECRGHLADQRVPPSSGNDPFHDDHHEASLDSAYEDNFDCGEEATQRRLLITRILSSPLLFCAAASSSSSPKPSSEQAHLQSLTPPSDDDTEDAPNSLEISTTETEEYDCPSLNGSTLEHRPCSLDSLVEDAAYRPPADDDDDKRGAGDETRFMRILRRPRKPRSNNSDEAPSKTSLGVDDQSLHISVTKVLDDIIERISAISGYVAENASQDTDSIEGECDTLSASDVPCLPWRTSRPMSGRSISTDSGFSSVDDSRLSQSSSEYAASPATTATTDSSDEAQVLERSRRRSLRRDAEPPLKVLRVTDTAKQCATITTSRDSVVDCVKAASQTEISNSGSNDNNQSPLVSLTAPSANRAPALGFLQSKSVSPFAKPPTAAVSSAAVKEVPCRWKDCVFVTSKDNDLADHIADAHVGPQADSGSFVCLWDSCKVYNVPSTCKHWLEQHVVKHSRSKPLKCIVDGCLQRFSTKPLLEAHVNSHFEKNSKLKNEASLKSHQLLKLAKRKRLLRQNSKMQAGRKYDFFDACAMHHIKESLLHLAETEQAHSRNSGPSLPQSPPASACSQKLETATKQANFTNSSLRRSGRRKVALTDKLHDASIAAEVTAATHTTPAMLTTTAVAVHESSDSGRSSLPPEKTVLDSYVRAWRTTRSGEKQMLISYYKPQLEEETEASA</sequence>
<protein>
    <submittedName>
        <fullName evidence="6">Zinc finger protein jing</fullName>
    </submittedName>
</protein>
<dbReference type="GO" id="GO:0006357">
    <property type="term" value="P:regulation of transcription by RNA polymerase II"/>
    <property type="evidence" value="ECO:0007669"/>
    <property type="project" value="TreeGrafter"/>
</dbReference>
<feature type="compositionally biased region" description="Polar residues" evidence="3">
    <location>
        <begin position="168"/>
        <end position="179"/>
    </location>
</feature>
<dbReference type="PROSITE" id="PS00028">
    <property type="entry name" value="ZINC_FINGER_C2H2_1"/>
    <property type="match status" value="1"/>
</dbReference>
<dbReference type="InterPro" id="IPR036236">
    <property type="entry name" value="Znf_C2H2_sf"/>
</dbReference>
<dbReference type="PANTHER" id="PTHR46541:SF1">
    <property type="entry name" value="ZINC FINGER PROTEIN AEBP2"/>
    <property type="match status" value="1"/>
</dbReference>
<dbReference type="Proteomes" id="UP000694867">
    <property type="component" value="Unplaced"/>
</dbReference>
<evidence type="ECO:0000256" key="2">
    <source>
        <dbReference type="ARBA" id="ARBA00037930"/>
    </source>
</evidence>
<name>A0AAJ6QXS9_9ACAR</name>
<feature type="region of interest" description="Disordered" evidence="3">
    <location>
        <begin position="160"/>
        <end position="181"/>
    </location>
</feature>
<organism evidence="5 6">
    <name type="scientific">Galendromus occidentalis</name>
    <name type="common">western predatory mite</name>
    <dbReference type="NCBI Taxonomy" id="34638"/>
    <lineage>
        <taxon>Eukaryota</taxon>
        <taxon>Metazoa</taxon>
        <taxon>Ecdysozoa</taxon>
        <taxon>Arthropoda</taxon>
        <taxon>Chelicerata</taxon>
        <taxon>Arachnida</taxon>
        <taxon>Acari</taxon>
        <taxon>Parasitiformes</taxon>
        <taxon>Mesostigmata</taxon>
        <taxon>Gamasina</taxon>
        <taxon>Phytoseioidea</taxon>
        <taxon>Phytoseiidae</taxon>
        <taxon>Typhlodrominae</taxon>
        <taxon>Galendromus</taxon>
    </lineage>
</organism>
<feature type="region of interest" description="Disordered" evidence="3">
    <location>
        <begin position="1"/>
        <end position="33"/>
    </location>
</feature>
<dbReference type="RefSeq" id="XP_003747332.2">
    <property type="nucleotide sequence ID" value="XM_003747284.2"/>
</dbReference>
<feature type="region of interest" description="Disordered" evidence="3">
    <location>
        <begin position="545"/>
        <end position="567"/>
    </location>
</feature>
<dbReference type="InterPro" id="IPR052130">
    <property type="entry name" value="AEBP2/jing_C2H2-ZnF"/>
</dbReference>
<feature type="compositionally biased region" description="Basic and acidic residues" evidence="3">
    <location>
        <begin position="1"/>
        <end position="12"/>
    </location>
</feature>
<dbReference type="Gene3D" id="3.30.160.60">
    <property type="entry name" value="Classic Zinc Finger"/>
    <property type="match status" value="1"/>
</dbReference>
<dbReference type="GO" id="GO:0006325">
    <property type="term" value="P:chromatin organization"/>
    <property type="evidence" value="ECO:0007669"/>
    <property type="project" value="UniProtKB-KW"/>
</dbReference>
<evidence type="ECO:0000313" key="5">
    <source>
        <dbReference type="Proteomes" id="UP000694867"/>
    </source>
</evidence>